<dbReference type="AlphaFoldDB" id="A0A9P0C1E0"/>
<organism evidence="1 2">
    <name type="scientific">Chrysodeixis includens</name>
    <name type="common">Soybean looper</name>
    <name type="synonym">Pseudoplusia includens</name>
    <dbReference type="NCBI Taxonomy" id="689277"/>
    <lineage>
        <taxon>Eukaryota</taxon>
        <taxon>Metazoa</taxon>
        <taxon>Ecdysozoa</taxon>
        <taxon>Arthropoda</taxon>
        <taxon>Hexapoda</taxon>
        <taxon>Insecta</taxon>
        <taxon>Pterygota</taxon>
        <taxon>Neoptera</taxon>
        <taxon>Endopterygota</taxon>
        <taxon>Lepidoptera</taxon>
        <taxon>Glossata</taxon>
        <taxon>Ditrysia</taxon>
        <taxon>Noctuoidea</taxon>
        <taxon>Noctuidae</taxon>
        <taxon>Plusiinae</taxon>
        <taxon>Chrysodeixis</taxon>
    </lineage>
</organism>
<proteinExistence type="predicted"/>
<name>A0A9P0C1E0_CHRIL</name>
<gene>
    <name evidence="1" type="ORF">CINC_LOCUS9357</name>
</gene>
<accession>A0A9P0C1E0</accession>
<evidence type="ECO:0000313" key="1">
    <source>
        <dbReference type="EMBL" id="CAH0600413.1"/>
    </source>
</evidence>
<dbReference type="EMBL" id="LR824006">
    <property type="protein sequence ID" value="CAH0600413.1"/>
    <property type="molecule type" value="Genomic_DNA"/>
</dbReference>
<keyword evidence="2" id="KW-1185">Reference proteome</keyword>
<dbReference type="Proteomes" id="UP001154114">
    <property type="component" value="Chromosome 3"/>
</dbReference>
<evidence type="ECO:0000313" key="2">
    <source>
        <dbReference type="Proteomes" id="UP001154114"/>
    </source>
</evidence>
<reference evidence="1" key="1">
    <citation type="submission" date="2021-12" db="EMBL/GenBank/DDBJ databases">
        <authorList>
            <person name="King R."/>
        </authorList>
    </citation>
    <scope>NUCLEOTIDE SEQUENCE</scope>
</reference>
<protein>
    <submittedName>
        <fullName evidence="1">Uncharacterized protein</fullName>
    </submittedName>
</protein>
<sequence>MKSKSYPSKIRKIAKINNGMRVQDKIDNQCQWVTRTCCKVKNSLMYVTGTVALWAMRRCRESRERAAAAGSIQTRPACPATEYPCQFNADPLSFRQFEPNVPT</sequence>